<keyword evidence="9" id="KW-1185">Reference proteome</keyword>
<dbReference type="Proteomes" id="UP000605253">
    <property type="component" value="Unassembled WGS sequence"/>
</dbReference>
<dbReference type="Pfam" id="PF00005">
    <property type="entry name" value="ABC_tran"/>
    <property type="match status" value="2"/>
</dbReference>
<dbReference type="Gene3D" id="1.10.287.380">
    <property type="entry name" value="Valyl-tRNA synthetase, C-terminal domain"/>
    <property type="match status" value="1"/>
</dbReference>
<dbReference type="GO" id="GO:0003677">
    <property type="term" value="F:DNA binding"/>
    <property type="evidence" value="ECO:0007669"/>
    <property type="project" value="InterPro"/>
</dbReference>
<dbReference type="CDD" id="cd14686">
    <property type="entry name" value="bZIP"/>
    <property type="match status" value="1"/>
</dbReference>
<dbReference type="PROSITE" id="PS50893">
    <property type="entry name" value="ABC_TRANSPORTER_2"/>
    <property type="match status" value="2"/>
</dbReference>
<evidence type="ECO:0000256" key="2">
    <source>
        <dbReference type="ARBA" id="ARBA00022741"/>
    </source>
</evidence>
<proteinExistence type="inferred from homology"/>
<evidence type="ECO:0000256" key="6">
    <source>
        <dbReference type="SAM" id="MobiDB-lite"/>
    </source>
</evidence>
<evidence type="ECO:0000256" key="5">
    <source>
        <dbReference type="ARBA" id="ARBA00069073"/>
    </source>
</evidence>
<dbReference type="InterPro" id="IPR032524">
    <property type="entry name" value="ABC_tran_C"/>
</dbReference>
<dbReference type="RefSeq" id="WP_188364225.1">
    <property type="nucleotide sequence ID" value="NZ_BAABJF010000032.1"/>
</dbReference>
<dbReference type="InterPro" id="IPR027417">
    <property type="entry name" value="P-loop_NTPase"/>
</dbReference>
<feature type="compositionally biased region" description="Polar residues" evidence="6">
    <location>
        <begin position="528"/>
        <end position="547"/>
    </location>
</feature>
<accession>A0A917CGL8</accession>
<dbReference type="GO" id="GO:0016887">
    <property type="term" value="F:ATP hydrolysis activity"/>
    <property type="evidence" value="ECO:0007669"/>
    <property type="project" value="InterPro"/>
</dbReference>
<dbReference type="SMART" id="SM00382">
    <property type="entry name" value="AAA"/>
    <property type="match status" value="2"/>
</dbReference>
<evidence type="ECO:0000256" key="1">
    <source>
        <dbReference type="ARBA" id="ARBA00022737"/>
    </source>
</evidence>
<feature type="region of interest" description="Disordered" evidence="6">
    <location>
        <begin position="523"/>
        <end position="561"/>
    </location>
</feature>
<feature type="domain" description="ABC transporter" evidence="7">
    <location>
        <begin position="2"/>
        <end position="246"/>
    </location>
</feature>
<evidence type="ECO:0000256" key="4">
    <source>
        <dbReference type="ARBA" id="ARBA00061571"/>
    </source>
</evidence>
<evidence type="ECO:0000313" key="9">
    <source>
        <dbReference type="Proteomes" id="UP000605253"/>
    </source>
</evidence>
<organism evidence="8 9">
    <name type="scientific">Marinicella pacifica</name>
    <dbReference type="NCBI Taxonomy" id="1171543"/>
    <lineage>
        <taxon>Bacteria</taxon>
        <taxon>Pseudomonadati</taxon>
        <taxon>Pseudomonadota</taxon>
        <taxon>Gammaproteobacteria</taxon>
        <taxon>Lysobacterales</taxon>
        <taxon>Marinicellaceae</taxon>
        <taxon>Marinicella</taxon>
    </lineage>
</organism>
<comment type="caution">
    <text evidence="8">The sequence shown here is derived from an EMBL/GenBank/DDBJ whole genome shotgun (WGS) entry which is preliminary data.</text>
</comment>
<evidence type="ECO:0000313" key="8">
    <source>
        <dbReference type="EMBL" id="GGF87929.1"/>
    </source>
</evidence>
<dbReference type="EMBL" id="BMEO01000002">
    <property type="protein sequence ID" value="GGF87929.1"/>
    <property type="molecule type" value="Genomic_DNA"/>
</dbReference>
<feature type="domain" description="ABC transporter" evidence="7">
    <location>
        <begin position="310"/>
        <end position="527"/>
    </location>
</feature>
<dbReference type="InterPro" id="IPR037118">
    <property type="entry name" value="Val-tRNA_synth_C_sf"/>
</dbReference>
<dbReference type="InterPro" id="IPR017871">
    <property type="entry name" value="ABC_transporter-like_CS"/>
</dbReference>
<dbReference type="InterPro" id="IPR050611">
    <property type="entry name" value="ABCF"/>
</dbReference>
<evidence type="ECO:0000256" key="3">
    <source>
        <dbReference type="ARBA" id="ARBA00022840"/>
    </source>
</evidence>
<protein>
    <recommendedName>
        <fullName evidence="5">Probable ATP-binding protein YheS</fullName>
    </recommendedName>
</protein>
<dbReference type="SUPFAM" id="SSF52540">
    <property type="entry name" value="P-loop containing nucleoside triphosphate hydrolases"/>
    <property type="match status" value="2"/>
</dbReference>
<reference evidence="8" key="1">
    <citation type="journal article" date="2014" name="Int. J. Syst. Evol. Microbiol.">
        <title>Complete genome sequence of Corynebacterium casei LMG S-19264T (=DSM 44701T), isolated from a smear-ripened cheese.</title>
        <authorList>
            <consortium name="US DOE Joint Genome Institute (JGI-PGF)"/>
            <person name="Walter F."/>
            <person name="Albersmeier A."/>
            <person name="Kalinowski J."/>
            <person name="Ruckert C."/>
        </authorList>
    </citation>
    <scope>NUCLEOTIDE SEQUENCE</scope>
    <source>
        <strain evidence="8">CGMCC 1.12181</strain>
    </source>
</reference>
<dbReference type="InterPro" id="IPR003439">
    <property type="entry name" value="ABC_transporter-like_ATP-bd"/>
</dbReference>
<dbReference type="FunFam" id="3.40.50.300:FF:000011">
    <property type="entry name" value="Putative ABC transporter ATP-binding component"/>
    <property type="match status" value="1"/>
</dbReference>
<reference evidence="8" key="2">
    <citation type="submission" date="2020-09" db="EMBL/GenBank/DDBJ databases">
        <authorList>
            <person name="Sun Q."/>
            <person name="Zhou Y."/>
        </authorList>
    </citation>
    <scope>NUCLEOTIDE SEQUENCE</scope>
    <source>
        <strain evidence="8">CGMCC 1.12181</strain>
    </source>
</reference>
<dbReference type="InterPro" id="IPR032781">
    <property type="entry name" value="ABC_tran_Xtn"/>
</dbReference>
<name>A0A917CGL8_9GAMM</name>
<keyword evidence="1" id="KW-0677">Repeat</keyword>
<dbReference type="PANTHER" id="PTHR19211:SF14">
    <property type="entry name" value="ATP-BINDING CASSETTE SUB-FAMILY F MEMBER 1"/>
    <property type="match status" value="1"/>
</dbReference>
<dbReference type="Gene3D" id="3.40.50.300">
    <property type="entry name" value="P-loop containing nucleotide triphosphate hydrolases"/>
    <property type="match status" value="2"/>
</dbReference>
<keyword evidence="3 8" id="KW-0067">ATP-binding</keyword>
<gene>
    <name evidence="8" type="ORF">GCM10011365_06320</name>
</gene>
<dbReference type="GO" id="GO:0005524">
    <property type="term" value="F:ATP binding"/>
    <property type="evidence" value="ECO:0007669"/>
    <property type="project" value="UniProtKB-KW"/>
</dbReference>
<comment type="similarity">
    <text evidence="4">Belongs to the ABC transporter superfamily. ABCF family. YheS subfamily.</text>
</comment>
<dbReference type="AlphaFoldDB" id="A0A917CGL8"/>
<dbReference type="PANTHER" id="PTHR19211">
    <property type="entry name" value="ATP-BINDING TRANSPORT PROTEIN-RELATED"/>
    <property type="match status" value="1"/>
</dbReference>
<keyword evidence="2" id="KW-0547">Nucleotide-binding</keyword>
<evidence type="ECO:0000259" key="7">
    <source>
        <dbReference type="PROSITE" id="PS50893"/>
    </source>
</evidence>
<dbReference type="FunFam" id="3.40.50.300:FF:002053">
    <property type="entry name" value="ABC transporter ATP-binding protein"/>
    <property type="match status" value="1"/>
</dbReference>
<dbReference type="InterPro" id="IPR003593">
    <property type="entry name" value="AAA+_ATPase"/>
</dbReference>
<dbReference type="Pfam" id="PF12848">
    <property type="entry name" value="ABC_tran_Xtn"/>
    <property type="match status" value="1"/>
</dbReference>
<feature type="compositionally biased region" description="Basic residues" evidence="6">
    <location>
        <begin position="550"/>
        <end position="561"/>
    </location>
</feature>
<dbReference type="Pfam" id="PF16326">
    <property type="entry name" value="ABC_tran_CTD"/>
    <property type="match status" value="1"/>
</dbReference>
<dbReference type="PROSITE" id="PS00211">
    <property type="entry name" value="ABC_TRANSPORTER_1"/>
    <property type="match status" value="2"/>
</dbReference>
<sequence length="627" mass="70263">MIKLSNMSLRRGPLLLFDKADVSIFAGQKVGLTGANGTGKSSLFALFRGQLQPDSGSCEWPVDWQMAHVKQETPALDCSALDYVLDGDEALRQVEQAIHEATENDRHEQLGELYAQMEHIGGYSAPARAAYMLHGLGFSDEETKNPVKSFSGGWCMRLNLAQALMCRSDLLLLDEPTNHLDLEAVVWLIDWLKQYRGTLIVIAHDRDFLDAVVNHILHIEQHQLTLYSGNYSDFETLRAERLTAQQAQHEKQQQVMAHMQSYVERFRYKASKAKQAQSRLKALQRMEKVAAVQTDNPFTFRFFECRNLSHQVVSLNQADIGYQDKMVFEGLDFAIAAGDRIGLLGRNGAGKSTLIKALAGEKALAGGERITAKDLSIGYFAQHQLEQLDKDSTALNHLQAVDKQARTQDLLNFLGGFGFRGARTDCPIAPFSGGEKARLALALIVYQRPDLLLLDEPTNHLDLNMREAISMALQDYQGAVILVSHDQHLIDSVVDDLWYVHAGAVHHFEGDLQAYQKHIKAELRAHDNSQSSATKSTAAHGNRQGQNRHSDHKHRKAQKNRLQKLDKQLQTLTEKKQSLAAKLNDEDLYSDQRAAELQRLLADSEATQQQLETIEAAWLELAEELGE</sequence>
<dbReference type="CDD" id="cd03221">
    <property type="entry name" value="ABCF_EF-3"/>
    <property type="match status" value="2"/>
</dbReference>